<proteinExistence type="predicted"/>
<evidence type="ECO:0000313" key="2">
    <source>
        <dbReference type="EMBL" id="TDL76240.1"/>
    </source>
</evidence>
<accession>A0A4R5ZYG1</accession>
<dbReference type="PANTHER" id="PTHR43316">
    <property type="entry name" value="HYDROLASE, HALOACID DELAHOGENASE-RELATED"/>
    <property type="match status" value="1"/>
</dbReference>
<dbReference type="SFLD" id="SFLDG01129">
    <property type="entry name" value="C1.5:_HAD__Beta-PGM__Phosphata"/>
    <property type="match status" value="1"/>
</dbReference>
<organism evidence="2 3">
    <name type="scientific">Palleronia sediminis</name>
    <dbReference type="NCBI Taxonomy" id="2547833"/>
    <lineage>
        <taxon>Bacteria</taxon>
        <taxon>Pseudomonadati</taxon>
        <taxon>Pseudomonadota</taxon>
        <taxon>Alphaproteobacteria</taxon>
        <taxon>Rhodobacterales</taxon>
        <taxon>Roseobacteraceae</taxon>
        <taxon>Palleronia</taxon>
    </lineage>
</organism>
<dbReference type="SUPFAM" id="SSF56784">
    <property type="entry name" value="HAD-like"/>
    <property type="match status" value="1"/>
</dbReference>
<keyword evidence="1 2" id="KW-0378">Hydrolase</keyword>
<dbReference type="InterPro" id="IPR051540">
    <property type="entry name" value="S-2-haloacid_dehalogenase"/>
</dbReference>
<dbReference type="RefSeq" id="WP_133397754.1">
    <property type="nucleotide sequence ID" value="NZ_SNAA01000018.1"/>
</dbReference>
<dbReference type="Gene3D" id="3.40.50.1000">
    <property type="entry name" value="HAD superfamily/HAD-like"/>
    <property type="match status" value="1"/>
</dbReference>
<dbReference type="EMBL" id="SNAA01000018">
    <property type="protein sequence ID" value="TDL76240.1"/>
    <property type="molecule type" value="Genomic_DNA"/>
</dbReference>
<protein>
    <submittedName>
        <fullName evidence="2">HAD family hydrolase</fullName>
    </submittedName>
</protein>
<dbReference type="OrthoDB" id="6101375at2"/>
<dbReference type="InterPro" id="IPR023214">
    <property type="entry name" value="HAD_sf"/>
</dbReference>
<dbReference type="PANTHER" id="PTHR43316:SF8">
    <property type="entry name" value="HAD FAMILY HYDROLASE"/>
    <property type="match status" value="1"/>
</dbReference>
<name>A0A4R5ZYG1_9RHOB</name>
<dbReference type="Pfam" id="PF00702">
    <property type="entry name" value="Hydrolase"/>
    <property type="match status" value="1"/>
</dbReference>
<evidence type="ECO:0000313" key="3">
    <source>
        <dbReference type="Proteomes" id="UP000295701"/>
    </source>
</evidence>
<sequence length="231" mass="24678">MTRITAVGFDADDTLWHNERFYRETEARFADLLRPHCDPDTLLERLLAAERRNLGHYGFGIKGFMLSMIETAADVTGGDVPAPVLKGILEAGHEMLAHPVELLPDAEAAINALAGRYTLLLVTKGDLLDQERKVAASGLGDAFDGIEIVSDKSPAVYARVFAGHGGAASGVMAGNSMKSDVLPMIAAGGHGVFVPHDLGWVLEHAEPPEGDPRYHHIDTLAGLPPLVATLD</sequence>
<dbReference type="SFLD" id="SFLDS00003">
    <property type="entry name" value="Haloacid_Dehalogenase"/>
    <property type="match status" value="1"/>
</dbReference>
<comment type="caution">
    <text evidence="2">The sequence shown here is derived from an EMBL/GenBank/DDBJ whole genome shotgun (WGS) entry which is preliminary data.</text>
</comment>
<keyword evidence="3" id="KW-1185">Reference proteome</keyword>
<dbReference type="InterPro" id="IPR036412">
    <property type="entry name" value="HAD-like_sf"/>
</dbReference>
<dbReference type="Proteomes" id="UP000295701">
    <property type="component" value="Unassembled WGS sequence"/>
</dbReference>
<dbReference type="InterPro" id="IPR023198">
    <property type="entry name" value="PGP-like_dom2"/>
</dbReference>
<gene>
    <name evidence="2" type="ORF">E2L08_14190</name>
</gene>
<dbReference type="AlphaFoldDB" id="A0A4R5ZYG1"/>
<dbReference type="Gene3D" id="1.10.150.240">
    <property type="entry name" value="Putative phosphatase, domain 2"/>
    <property type="match status" value="1"/>
</dbReference>
<evidence type="ECO:0000256" key="1">
    <source>
        <dbReference type="ARBA" id="ARBA00022801"/>
    </source>
</evidence>
<dbReference type="GO" id="GO:0016787">
    <property type="term" value="F:hydrolase activity"/>
    <property type="evidence" value="ECO:0007669"/>
    <property type="project" value="UniProtKB-KW"/>
</dbReference>
<reference evidence="2 3" key="1">
    <citation type="submission" date="2019-03" db="EMBL/GenBank/DDBJ databases">
        <title>Primorskyibacter sp. SS33 isolated from sediments.</title>
        <authorList>
            <person name="Xunke S."/>
        </authorList>
    </citation>
    <scope>NUCLEOTIDE SEQUENCE [LARGE SCALE GENOMIC DNA]</scope>
    <source>
        <strain evidence="2 3">SS33</strain>
    </source>
</reference>